<sequence>MIQVILIATVLQKSVAALGTPSTRHEAVNFTVPQTSSVPEGGSTTKAVPKLPTTPAHNSVTVAENFRNATTSTTMRPSTETAPTFITKVTRPEETTGKFMMPAVDTLVAEDAASFSTSGADSAGRSSVPGEWSTSETSTAPTTSASTRNVVETSTTGRSAYDPLAELVRVFLNPELRTRTPDYESDFEDSQMHQDAPFHTSDDEAVPLKSDRPLPSSRKDHHDDWVTSTAEAPAYDMSKERYCTAARYCYKDLNERCITRRMRTVCGCGRAFVRNPETFICERKLPLITSLELPHQSYVQEVADKKSGEFRRFESASQHLVREEAEPLAFPPLASYEPDDQVLWKLYDSDSHTTPQPATAVP</sequence>
<comment type="caution">
    <text evidence="1">The sequence shown here is derived from an EMBL/GenBank/DDBJ whole genome shotgun (WGS) entry which is preliminary data.</text>
</comment>
<proteinExistence type="predicted"/>
<dbReference type="Proteomes" id="UP000805193">
    <property type="component" value="Unassembled WGS sequence"/>
</dbReference>
<protein>
    <submittedName>
        <fullName evidence="1">Uncharacterized protein</fullName>
    </submittedName>
</protein>
<reference evidence="1 2" key="1">
    <citation type="journal article" date="2020" name="Cell">
        <title>Large-Scale Comparative Analyses of Tick Genomes Elucidate Their Genetic Diversity and Vector Capacities.</title>
        <authorList>
            <consortium name="Tick Genome and Microbiome Consortium (TIGMIC)"/>
            <person name="Jia N."/>
            <person name="Wang J."/>
            <person name="Shi W."/>
            <person name="Du L."/>
            <person name="Sun Y."/>
            <person name="Zhan W."/>
            <person name="Jiang J.F."/>
            <person name="Wang Q."/>
            <person name="Zhang B."/>
            <person name="Ji P."/>
            <person name="Bell-Sakyi L."/>
            <person name="Cui X.M."/>
            <person name="Yuan T.T."/>
            <person name="Jiang B.G."/>
            <person name="Yang W.F."/>
            <person name="Lam T.T."/>
            <person name="Chang Q.C."/>
            <person name="Ding S.J."/>
            <person name="Wang X.J."/>
            <person name="Zhu J.G."/>
            <person name="Ruan X.D."/>
            <person name="Zhao L."/>
            <person name="Wei J.T."/>
            <person name="Ye R.Z."/>
            <person name="Que T.C."/>
            <person name="Du C.H."/>
            <person name="Zhou Y.H."/>
            <person name="Cheng J.X."/>
            <person name="Dai P.F."/>
            <person name="Guo W.B."/>
            <person name="Han X.H."/>
            <person name="Huang E.J."/>
            <person name="Li L.F."/>
            <person name="Wei W."/>
            <person name="Gao Y.C."/>
            <person name="Liu J.Z."/>
            <person name="Shao H.Z."/>
            <person name="Wang X."/>
            <person name="Wang C.C."/>
            <person name="Yang T.C."/>
            <person name="Huo Q.B."/>
            <person name="Li W."/>
            <person name="Chen H.Y."/>
            <person name="Chen S.E."/>
            <person name="Zhou L.G."/>
            <person name="Ni X.B."/>
            <person name="Tian J.H."/>
            <person name="Sheng Y."/>
            <person name="Liu T."/>
            <person name="Pan Y.S."/>
            <person name="Xia L.Y."/>
            <person name="Li J."/>
            <person name="Zhao F."/>
            <person name="Cao W.C."/>
        </authorList>
    </citation>
    <scope>NUCLEOTIDE SEQUENCE [LARGE SCALE GENOMIC DNA]</scope>
    <source>
        <strain evidence="1">Iper-2018</strain>
    </source>
</reference>
<evidence type="ECO:0000313" key="1">
    <source>
        <dbReference type="EMBL" id="KAG0424141.1"/>
    </source>
</evidence>
<name>A0AC60PT37_IXOPE</name>
<organism evidence="1 2">
    <name type="scientific">Ixodes persulcatus</name>
    <name type="common">Taiga tick</name>
    <dbReference type="NCBI Taxonomy" id="34615"/>
    <lineage>
        <taxon>Eukaryota</taxon>
        <taxon>Metazoa</taxon>
        <taxon>Ecdysozoa</taxon>
        <taxon>Arthropoda</taxon>
        <taxon>Chelicerata</taxon>
        <taxon>Arachnida</taxon>
        <taxon>Acari</taxon>
        <taxon>Parasitiformes</taxon>
        <taxon>Ixodida</taxon>
        <taxon>Ixodoidea</taxon>
        <taxon>Ixodidae</taxon>
        <taxon>Ixodinae</taxon>
        <taxon>Ixodes</taxon>
    </lineage>
</organism>
<keyword evidence="2" id="KW-1185">Reference proteome</keyword>
<evidence type="ECO:0000313" key="2">
    <source>
        <dbReference type="Proteomes" id="UP000805193"/>
    </source>
</evidence>
<dbReference type="EMBL" id="JABSTQ010010011">
    <property type="protein sequence ID" value="KAG0424141.1"/>
    <property type="molecule type" value="Genomic_DNA"/>
</dbReference>
<gene>
    <name evidence="1" type="ORF">HPB47_000127</name>
</gene>
<accession>A0AC60PT37</accession>